<keyword evidence="1" id="KW-0560">Oxidoreductase</keyword>
<evidence type="ECO:0000256" key="2">
    <source>
        <dbReference type="RuleBase" id="RU000363"/>
    </source>
</evidence>
<dbReference type="InterPro" id="IPR002347">
    <property type="entry name" value="SDR_fam"/>
</dbReference>
<reference evidence="4" key="1">
    <citation type="submission" date="2025-08" db="UniProtKB">
        <authorList>
            <consortium name="RefSeq"/>
        </authorList>
    </citation>
    <scope>IDENTIFICATION</scope>
    <source>
        <tissue evidence="4">Whole body</tissue>
    </source>
</reference>
<dbReference type="PANTHER" id="PTHR44269:SF1">
    <property type="entry name" value="DEHYDROGENASE_REDUCTASE SDR FAMILY MEMBER 7"/>
    <property type="match status" value="1"/>
</dbReference>
<gene>
    <name evidence="4" type="primary">LOC112694644</name>
</gene>
<accession>A0A8B8GTJ3</accession>
<dbReference type="Proteomes" id="UP000694846">
    <property type="component" value="Unplaced"/>
</dbReference>
<dbReference type="PRINTS" id="PR00081">
    <property type="entry name" value="GDHRDH"/>
</dbReference>
<dbReference type="PRINTS" id="PR00080">
    <property type="entry name" value="SDRFAMILY"/>
</dbReference>
<name>A0A8B8GTJ3_9HEMI</name>
<evidence type="ECO:0000313" key="3">
    <source>
        <dbReference type="Proteomes" id="UP000694846"/>
    </source>
</evidence>
<organism evidence="3 4">
    <name type="scientific">Sipha flava</name>
    <name type="common">yellow sugarcane aphid</name>
    <dbReference type="NCBI Taxonomy" id="143950"/>
    <lineage>
        <taxon>Eukaryota</taxon>
        <taxon>Metazoa</taxon>
        <taxon>Ecdysozoa</taxon>
        <taxon>Arthropoda</taxon>
        <taxon>Hexapoda</taxon>
        <taxon>Insecta</taxon>
        <taxon>Pterygota</taxon>
        <taxon>Neoptera</taxon>
        <taxon>Paraneoptera</taxon>
        <taxon>Hemiptera</taxon>
        <taxon>Sternorrhyncha</taxon>
        <taxon>Aphidomorpha</taxon>
        <taxon>Aphidoidea</taxon>
        <taxon>Aphididae</taxon>
        <taxon>Sipha</taxon>
    </lineage>
</organism>
<dbReference type="PROSITE" id="PS00061">
    <property type="entry name" value="ADH_SHORT"/>
    <property type="match status" value="1"/>
</dbReference>
<dbReference type="PANTHER" id="PTHR44269">
    <property type="entry name" value="DEHYDROGENASE/REDUCTASE SDR FAMILY MEMBER 7-RELATED"/>
    <property type="match status" value="1"/>
</dbReference>
<dbReference type="Pfam" id="PF00106">
    <property type="entry name" value="adh_short"/>
    <property type="match status" value="1"/>
</dbReference>
<dbReference type="SUPFAM" id="SSF51735">
    <property type="entry name" value="NAD(P)-binding Rossmann-fold domains"/>
    <property type="match status" value="1"/>
</dbReference>
<comment type="similarity">
    <text evidence="2">Belongs to the short-chain dehydrogenases/reductases (SDR) family.</text>
</comment>
<evidence type="ECO:0000313" key="4">
    <source>
        <dbReference type="RefSeq" id="XP_025425966.1"/>
    </source>
</evidence>
<keyword evidence="3" id="KW-1185">Reference proteome</keyword>
<dbReference type="OrthoDB" id="47007at2759"/>
<dbReference type="InterPro" id="IPR036291">
    <property type="entry name" value="NAD(P)-bd_dom_sf"/>
</dbReference>
<dbReference type="AlphaFoldDB" id="A0A8B8GTJ3"/>
<protein>
    <submittedName>
        <fullName evidence="4">Dehydrogenase/reductase SDR family member 7-like isoform X1</fullName>
    </submittedName>
</protein>
<dbReference type="InterPro" id="IPR053011">
    <property type="entry name" value="SDR_family_member_7"/>
</dbReference>
<sequence length="344" mass="38597">MRHSPVDDHPTPMSCFIRNGRTSVLHFTFVFQPSNLHQINCCYRSPCSERLPSTISYINSIVLSDTFKGKVVWITGASKGIGEQIALNLSKHGTKLVLSARSKDKLYQVKNRCIEISEGMLTANDVLVLPMDVTHLSKHISLFDNVINYFGKLDILINNAGRSQRAVWEDIEIGVDREIFDLNVFPIVNLSRIAVNYFNSIGHGQIVTTSSIAGIISAPNSASYNATKYSLHGYFGTLCQEKVNTQIHVTLLCPGPVFSNFLEDSFTAHSGEKYGITQSSTDNRMSTERCAHLSCVAIANKLRESWMAKFPIIPIVYFSLYYPVLSYKLYELYGYKLAQKLRDS</sequence>
<dbReference type="GO" id="GO:0016491">
    <property type="term" value="F:oxidoreductase activity"/>
    <property type="evidence" value="ECO:0007669"/>
    <property type="project" value="UniProtKB-KW"/>
</dbReference>
<evidence type="ECO:0000256" key="1">
    <source>
        <dbReference type="ARBA" id="ARBA00023002"/>
    </source>
</evidence>
<dbReference type="Gene3D" id="3.40.50.720">
    <property type="entry name" value="NAD(P)-binding Rossmann-like Domain"/>
    <property type="match status" value="1"/>
</dbReference>
<dbReference type="RefSeq" id="XP_025425966.1">
    <property type="nucleotide sequence ID" value="XM_025570181.1"/>
</dbReference>
<dbReference type="GeneID" id="112694644"/>
<proteinExistence type="inferred from homology"/>
<dbReference type="InterPro" id="IPR020904">
    <property type="entry name" value="Sc_DH/Rdtase_CS"/>
</dbReference>